<organism evidence="2 3">
    <name type="scientific">Chionoecetes opilio</name>
    <name type="common">Atlantic snow crab</name>
    <name type="synonym">Cancer opilio</name>
    <dbReference type="NCBI Taxonomy" id="41210"/>
    <lineage>
        <taxon>Eukaryota</taxon>
        <taxon>Metazoa</taxon>
        <taxon>Ecdysozoa</taxon>
        <taxon>Arthropoda</taxon>
        <taxon>Crustacea</taxon>
        <taxon>Multicrustacea</taxon>
        <taxon>Malacostraca</taxon>
        <taxon>Eumalacostraca</taxon>
        <taxon>Eucarida</taxon>
        <taxon>Decapoda</taxon>
        <taxon>Pleocyemata</taxon>
        <taxon>Brachyura</taxon>
        <taxon>Eubrachyura</taxon>
        <taxon>Majoidea</taxon>
        <taxon>Majidae</taxon>
        <taxon>Chionoecetes</taxon>
    </lineage>
</organism>
<dbReference type="GO" id="GO:0071897">
    <property type="term" value="P:DNA biosynthetic process"/>
    <property type="evidence" value="ECO:0007669"/>
    <property type="project" value="UniProtKB-ARBA"/>
</dbReference>
<comment type="caution">
    <text evidence="2">The sequence shown here is derived from an EMBL/GenBank/DDBJ whole genome shotgun (WGS) entry which is preliminary data.</text>
</comment>
<dbReference type="InterPro" id="IPR000477">
    <property type="entry name" value="RT_dom"/>
</dbReference>
<dbReference type="OrthoDB" id="6363082at2759"/>
<dbReference type="PANTHER" id="PTHR47027">
    <property type="entry name" value="REVERSE TRANSCRIPTASE DOMAIN-CONTAINING PROTEIN"/>
    <property type="match status" value="1"/>
</dbReference>
<dbReference type="Pfam" id="PF00078">
    <property type="entry name" value="RVT_1"/>
    <property type="match status" value="1"/>
</dbReference>
<dbReference type="AlphaFoldDB" id="A0A8J5CK74"/>
<dbReference type="Gene3D" id="3.30.70.270">
    <property type="match status" value="1"/>
</dbReference>
<evidence type="ECO:0000313" key="2">
    <source>
        <dbReference type="EMBL" id="KAG0713850.1"/>
    </source>
</evidence>
<evidence type="ECO:0000259" key="1">
    <source>
        <dbReference type="PROSITE" id="PS50878"/>
    </source>
</evidence>
<dbReference type="InterPro" id="IPR043128">
    <property type="entry name" value="Rev_trsase/Diguanyl_cyclase"/>
</dbReference>
<dbReference type="PROSITE" id="PS50878">
    <property type="entry name" value="RT_POL"/>
    <property type="match status" value="1"/>
</dbReference>
<accession>A0A8J5CK74</accession>
<dbReference type="InterPro" id="IPR043502">
    <property type="entry name" value="DNA/RNA_pol_sf"/>
</dbReference>
<feature type="domain" description="Reverse transcriptase" evidence="1">
    <location>
        <begin position="1"/>
        <end position="97"/>
    </location>
</feature>
<gene>
    <name evidence="2" type="ORF">GWK47_015278</name>
</gene>
<reference evidence="2" key="1">
    <citation type="submission" date="2020-07" db="EMBL/GenBank/DDBJ databases">
        <title>The High-quality genome of the commercially important snow crab, Chionoecetes opilio.</title>
        <authorList>
            <person name="Jeong J.-H."/>
            <person name="Ryu S."/>
        </authorList>
    </citation>
    <scope>NUCLEOTIDE SEQUENCE</scope>
    <source>
        <strain evidence="2">MADBK_172401_WGS</strain>
        <tissue evidence="2">Digestive gland</tissue>
    </source>
</reference>
<dbReference type="PRINTS" id="PR01345">
    <property type="entry name" value="CERVTRCPTASE"/>
</dbReference>
<proteinExistence type="predicted"/>
<keyword evidence="3" id="KW-1185">Reference proteome</keyword>
<dbReference type="PANTHER" id="PTHR47027:SF20">
    <property type="entry name" value="REVERSE TRANSCRIPTASE-LIKE PROTEIN WITH RNA-DIRECTED DNA POLYMERASE DOMAIN"/>
    <property type="match status" value="1"/>
</dbReference>
<evidence type="ECO:0000313" key="3">
    <source>
        <dbReference type="Proteomes" id="UP000770661"/>
    </source>
</evidence>
<dbReference type="Proteomes" id="UP000770661">
    <property type="component" value="Unassembled WGS sequence"/>
</dbReference>
<sequence length="198" mass="22521">MAVRVKRTGLGVKIGDEVLSVLMYADDVVILSENHNELQEMLNAVTEYGRDFNVRLSKEKSQVLVVNGDDSVDDRIWMVGGNEIKRTKEYKYLGIWLDDKGCEKTKHERIARANQWVGRLGSVARCRANKYEVVRGLWKGVAVPSIMYGLETMVWSRKELDRLEVTQNKAGRIALRANRYVAVEAIRGDMGWSTSERG</sequence>
<name>A0A8J5CK74_CHIOP</name>
<dbReference type="SUPFAM" id="SSF56672">
    <property type="entry name" value="DNA/RNA polymerases"/>
    <property type="match status" value="1"/>
</dbReference>
<protein>
    <recommendedName>
        <fullName evidence="1">Reverse transcriptase domain-containing protein</fullName>
    </recommendedName>
</protein>
<dbReference type="EMBL" id="JACEEZ010021024">
    <property type="protein sequence ID" value="KAG0713850.1"/>
    <property type="molecule type" value="Genomic_DNA"/>
</dbReference>